<evidence type="ECO:0000313" key="3">
    <source>
        <dbReference type="EMBL" id="KDO46041.1"/>
    </source>
</evidence>
<protein>
    <recommendedName>
        <fullName evidence="2">VQ domain-containing protein</fullName>
    </recommendedName>
</protein>
<dbReference type="PANTHER" id="PTHR33143:SF74">
    <property type="entry name" value="VQ MOTIF-CONTAINING PROTEIN 18"/>
    <property type="match status" value="1"/>
</dbReference>
<reference evidence="3 4" key="1">
    <citation type="submission" date="2014-04" db="EMBL/GenBank/DDBJ databases">
        <authorList>
            <consortium name="International Citrus Genome Consortium"/>
            <person name="Gmitter F."/>
            <person name="Chen C."/>
            <person name="Farmerie W."/>
            <person name="Harkins T."/>
            <person name="Desany B."/>
            <person name="Mohiuddin M."/>
            <person name="Kodira C."/>
            <person name="Borodovsky M."/>
            <person name="Lomsadze A."/>
            <person name="Burns P."/>
            <person name="Jenkins J."/>
            <person name="Prochnik S."/>
            <person name="Shu S."/>
            <person name="Chapman J."/>
            <person name="Pitluck S."/>
            <person name="Schmutz J."/>
            <person name="Rokhsar D."/>
        </authorList>
    </citation>
    <scope>NUCLEOTIDE SEQUENCE</scope>
</reference>
<dbReference type="Pfam" id="PF05678">
    <property type="entry name" value="VQ"/>
    <property type="match status" value="1"/>
</dbReference>
<dbReference type="GO" id="GO:0005634">
    <property type="term" value="C:nucleus"/>
    <property type="evidence" value="ECO:0000318"/>
    <property type="project" value="GO_Central"/>
</dbReference>
<dbReference type="SMR" id="A0A067E558"/>
<dbReference type="AlphaFoldDB" id="A0A067E558"/>
<evidence type="ECO:0000313" key="4">
    <source>
        <dbReference type="Proteomes" id="UP000027120"/>
    </source>
</evidence>
<dbReference type="InterPro" id="IPR008889">
    <property type="entry name" value="VQ"/>
</dbReference>
<evidence type="ECO:0000259" key="2">
    <source>
        <dbReference type="Pfam" id="PF05678"/>
    </source>
</evidence>
<keyword evidence="4" id="KW-1185">Reference proteome</keyword>
<accession>A0A067E558</accession>
<dbReference type="EMBL" id="KK785228">
    <property type="protein sequence ID" value="KDO46041.1"/>
    <property type="molecule type" value="Genomic_DNA"/>
</dbReference>
<dbReference type="STRING" id="2711.A0A067E558"/>
<dbReference type="Proteomes" id="UP000027120">
    <property type="component" value="Unassembled WGS sequence"/>
</dbReference>
<dbReference type="PANTHER" id="PTHR33143">
    <property type="entry name" value="F16F4.1 PROTEIN-RELATED"/>
    <property type="match status" value="1"/>
</dbReference>
<feature type="region of interest" description="Disordered" evidence="1">
    <location>
        <begin position="63"/>
        <end position="94"/>
    </location>
</feature>
<feature type="domain" description="VQ" evidence="2">
    <location>
        <begin position="44"/>
        <end position="69"/>
    </location>
</feature>
<proteinExistence type="predicted"/>
<evidence type="ECO:0000256" key="1">
    <source>
        <dbReference type="SAM" id="MobiDB-lite"/>
    </source>
</evidence>
<name>A0A067E558_CITSI</name>
<dbReference type="InterPro" id="IPR039607">
    <property type="entry name" value="VQ_8/17/18/20/21/25"/>
</dbReference>
<organism evidence="3 4">
    <name type="scientific">Citrus sinensis</name>
    <name type="common">Sweet orange</name>
    <name type="synonym">Citrus aurantium var. sinensis</name>
    <dbReference type="NCBI Taxonomy" id="2711"/>
    <lineage>
        <taxon>Eukaryota</taxon>
        <taxon>Viridiplantae</taxon>
        <taxon>Streptophyta</taxon>
        <taxon>Embryophyta</taxon>
        <taxon>Tracheophyta</taxon>
        <taxon>Spermatophyta</taxon>
        <taxon>Magnoliopsida</taxon>
        <taxon>eudicotyledons</taxon>
        <taxon>Gunneridae</taxon>
        <taxon>Pentapetalae</taxon>
        <taxon>rosids</taxon>
        <taxon>malvids</taxon>
        <taxon>Sapindales</taxon>
        <taxon>Rutaceae</taxon>
        <taxon>Aurantioideae</taxon>
        <taxon>Citrus</taxon>
    </lineage>
</organism>
<sequence length="128" mass="14379">MKEMIAPQVSSSTPSQKLAMRMRTHSNSHVISKLIKPKIRVIHIFAPQIITTDAANFREVVQKLTGKSQPQPHESERKANNKKSASKNLAAKKSMQLQDDEWLENATWYDGDILSPFLDGRTGFDSSS</sequence>
<gene>
    <name evidence="3" type="ORF">CISIN_1g044039mg</name>
</gene>